<dbReference type="PROSITE" id="PS51198">
    <property type="entry name" value="UVRD_HELICASE_ATP_BIND"/>
    <property type="match status" value="1"/>
</dbReference>
<evidence type="ECO:0000256" key="3">
    <source>
        <dbReference type="ARBA" id="ARBA00022801"/>
    </source>
</evidence>
<keyword evidence="6" id="KW-0238">DNA-binding</keyword>
<evidence type="ECO:0000256" key="6">
    <source>
        <dbReference type="ARBA" id="ARBA00023125"/>
    </source>
</evidence>
<evidence type="ECO:0000256" key="4">
    <source>
        <dbReference type="ARBA" id="ARBA00022806"/>
    </source>
</evidence>
<evidence type="ECO:0000256" key="1">
    <source>
        <dbReference type="ARBA" id="ARBA00009922"/>
    </source>
</evidence>
<keyword evidence="2 11" id="KW-0547">Nucleotide-binding</keyword>
<dbReference type="InParanoid" id="A0A067PWU4"/>
<evidence type="ECO:0000259" key="14">
    <source>
        <dbReference type="PROSITE" id="PS51217"/>
    </source>
</evidence>
<dbReference type="InterPro" id="IPR000212">
    <property type="entry name" value="DNA_helicase_UvrD/REP"/>
</dbReference>
<dbReference type="GO" id="GO:0043138">
    <property type="term" value="F:3'-5' DNA helicase activity"/>
    <property type="evidence" value="ECO:0007669"/>
    <property type="project" value="UniProtKB-EC"/>
</dbReference>
<evidence type="ECO:0000256" key="11">
    <source>
        <dbReference type="PROSITE-ProRule" id="PRU00560"/>
    </source>
</evidence>
<dbReference type="PROSITE" id="PS51217">
    <property type="entry name" value="UVRD_HELICASE_CTER"/>
    <property type="match status" value="1"/>
</dbReference>
<evidence type="ECO:0000313" key="16">
    <source>
        <dbReference type="Proteomes" id="UP000027265"/>
    </source>
</evidence>
<evidence type="ECO:0000259" key="13">
    <source>
        <dbReference type="PROSITE" id="PS51198"/>
    </source>
</evidence>
<dbReference type="CDD" id="cd17932">
    <property type="entry name" value="DEXQc_UvrD"/>
    <property type="match status" value="1"/>
</dbReference>
<dbReference type="PANTHER" id="PTHR11070">
    <property type="entry name" value="UVRD / RECB / PCRA DNA HELICASE FAMILY MEMBER"/>
    <property type="match status" value="1"/>
</dbReference>
<dbReference type="InterPro" id="IPR013986">
    <property type="entry name" value="DExx_box_DNA_helicase_dom_sf"/>
</dbReference>
<dbReference type="InterPro" id="IPR014017">
    <property type="entry name" value="DNA_helicase_UvrD-like_C"/>
</dbReference>
<proteinExistence type="inferred from homology"/>
<evidence type="ECO:0000256" key="7">
    <source>
        <dbReference type="ARBA" id="ARBA00023235"/>
    </source>
</evidence>
<dbReference type="AlphaFoldDB" id="A0A067PWU4"/>
<dbReference type="Pfam" id="PF00580">
    <property type="entry name" value="UvrD-helicase"/>
    <property type="match status" value="1"/>
</dbReference>
<dbReference type="STRING" id="933084.A0A067PWU4"/>
<dbReference type="Pfam" id="PF13361">
    <property type="entry name" value="UvrD_C"/>
    <property type="match status" value="1"/>
</dbReference>
<dbReference type="Proteomes" id="UP000027265">
    <property type="component" value="Unassembled WGS sequence"/>
</dbReference>
<dbReference type="GO" id="GO:0016787">
    <property type="term" value="F:hydrolase activity"/>
    <property type="evidence" value="ECO:0007669"/>
    <property type="project" value="UniProtKB-UniRule"/>
</dbReference>
<dbReference type="OrthoDB" id="1470711at2759"/>
<dbReference type="Gene3D" id="1.10.486.10">
    <property type="entry name" value="PCRA, domain 4"/>
    <property type="match status" value="1"/>
</dbReference>
<evidence type="ECO:0000256" key="2">
    <source>
        <dbReference type="ARBA" id="ARBA00022741"/>
    </source>
</evidence>
<feature type="region of interest" description="Disordered" evidence="12">
    <location>
        <begin position="548"/>
        <end position="567"/>
    </location>
</feature>
<name>A0A067PWU4_9AGAM</name>
<protein>
    <recommendedName>
        <fullName evidence="9">DNA 3'-5' helicase</fullName>
        <ecNumber evidence="9">5.6.2.4</ecNumber>
    </recommendedName>
</protein>
<dbReference type="InterPro" id="IPR027417">
    <property type="entry name" value="P-loop_NTPase"/>
</dbReference>
<gene>
    <name evidence="15" type="ORF">JAAARDRAFT_655375</name>
</gene>
<evidence type="ECO:0000256" key="10">
    <source>
        <dbReference type="ARBA" id="ARBA00048988"/>
    </source>
</evidence>
<comment type="caution">
    <text evidence="11">Lacks conserved residue(s) required for the propagation of feature annotation.</text>
</comment>
<keyword evidence="3 11" id="KW-0378">Hydrolase</keyword>
<evidence type="ECO:0000256" key="12">
    <source>
        <dbReference type="SAM" id="MobiDB-lite"/>
    </source>
</evidence>
<dbReference type="InterPro" id="IPR014016">
    <property type="entry name" value="UvrD-like_ATP-bd"/>
</dbReference>
<evidence type="ECO:0000256" key="9">
    <source>
        <dbReference type="ARBA" id="ARBA00034808"/>
    </source>
</evidence>
<accession>A0A067PWU4</accession>
<dbReference type="GO" id="GO:0003677">
    <property type="term" value="F:DNA binding"/>
    <property type="evidence" value="ECO:0007669"/>
    <property type="project" value="UniProtKB-KW"/>
</dbReference>
<keyword evidence="5 11" id="KW-0067">ATP-binding</keyword>
<reference evidence="16" key="1">
    <citation type="journal article" date="2014" name="Proc. Natl. Acad. Sci. U.S.A.">
        <title>Extensive sampling of basidiomycete genomes demonstrates inadequacy of the white-rot/brown-rot paradigm for wood decay fungi.</title>
        <authorList>
            <person name="Riley R."/>
            <person name="Salamov A.A."/>
            <person name="Brown D.W."/>
            <person name="Nagy L.G."/>
            <person name="Floudas D."/>
            <person name="Held B.W."/>
            <person name="Levasseur A."/>
            <person name="Lombard V."/>
            <person name="Morin E."/>
            <person name="Otillar R."/>
            <person name="Lindquist E.A."/>
            <person name="Sun H."/>
            <person name="LaButti K.M."/>
            <person name="Schmutz J."/>
            <person name="Jabbour D."/>
            <person name="Luo H."/>
            <person name="Baker S.E."/>
            <person name="Pisabarro A.G."/>
            <person name="Walton J.D."/>
            <person name="Blanchette R.A."/>
            <person name="Henrissat B."/>
            <person name="Martin F."/>
            <person name="Cullen D."/>
            <person name="Hibbett D.S."/>
            <person name="Grigoriev I.V."/>
        </authorList>
    </citation>
    <scope>NUCLEOTIDE SEQUENCE [LARGE SCALE GENOMIC DNA]</scope>
    <source>
        <strain evidence="16">MUCL 33604</strain>
    </source>
</reference>
<comment type="catalytic activity">
    <reaction evidence="8">
        <text>Couples ATP hydrolysis with the unwinding of duplex DNA by translocating in the 3'-5' direction.</text>
        <dbReference type="EC" id="5.6.2.4"/>
    </reaction>
</comment>
<keyword evidence="4 11" id="KW-0347">Helicase</keyword>
<dbReference type="GO" id="GO:0000725">
    <property type="term" value="P:recombinational repair"/>
    <property type="evidence" value="ECO:0007669"/>
    <property type="project" value="TreeGrafter"/>
</dbReference>
<keyword evidence="7" id="KW-0413">Isomerase</keyword>
<feature type="domain" description="UvrD-like helicase C-terminal" evidence="14">
    <location>
        <begin position="267"/>
        <end position="613"/>
    </location>
</feature>
<dbReference type="FunCoup" id="A0A067PWU4">
    <property type="interactions" value="270"/>
</dbReference>
<organism evidence="15 16">
    <name type="scientific">Jaapia argillacea MUCL 33604</name>
    <dbReference type="NCBI Taxonomy" id="933084"/>
    <lineage>
        <taxon>Eukaryota</taxon>
        <taxon>Fungi</taxon>
        <taxon>Dikarya</taxon>
        <taxon>Basidiomycota</taxon>
        <taxon>Agaricomycotina</taxon>
        <taxon>Agaricomycetes</taxon>
        <taxon>Agaricomycetidae</taxon>
        <taxon>Jaapiales</taxon>
        <taxon>Jaapiaceae</taxon>
        <taxon>Jaapia</taxon>
    </lineage>
</organism>
<evidence type="ECO:0000313" key="15">
    <source>
        <dbReference type="EMBL" id="KDQ59189.1"/>
    </source>
</evidence>
<dbReference type="SUPFAM" id="SSF52540">
    <property type="entry name" value="P-loop containing nucleoside triphosphate hydrolases"/>
    <property type="match status" value="1"/>
</dbReference>
<dbReference type="Gene3D" id="3.30.160.800">
    <property type="match status" value="1"/>
</dbReference>
<comment type="catalytic activity">
    <reaction evidence="10">
        <text>ATP + H2O = ADP + phosphate + H(+)</text>
        <dbReference type="Rhea" id="RHEA:13065"/>
        <dbReference type="ChEBI" id="CHEBI:15377"/>
        <dbReference type="ChEBI" id="CHEBI:15378"/>
        <dbReference type="ChEBI" id="CHEBI:30616"/>
        <dbReference type="ChEBI" id="CHEBI:43474"/>
        <dbReference type="ChEBI" id="CHEBI:456216"/>
        <dbReference type="EC" id="5.6.2.4"/>
    </reaction>
</comment>
<dbReference type="PANTHER" id="PTHR11070:SF2">
    <property type="entry name" value="ATP-DEPENDENT DNA HELICASE SRS2"/>
    <property type="match status" value="1"/>
</dbReference>
<dbReference type="EC" id="5.6.2.4" evidence="9"/>
<dbReference type="GO" id="GO:0005634">
    <property type="term" value="C:nucleus"/>
    <property type="evidence" value="ECO:0007669"/>
    <property type="project" value="TreeGrafter"/>
</dbReference>
<dbReference type="GO" id="GO:0005524">
    <property type="term" value="F:ATP binding"/>
    <property type="evidence" value="ECO:0007669"/>
    <property type="project" value="UniProtKB-UniRule"/>
</dbReference>
<sequence length="799" mass="90626">MKVLTTRVAHLILHHNISPSSICAVTFTNKAAKEMRERLKKLIGKDGVAQLKMGTFHALCAKFLRVYAELIGLAGNFTVCDADESKKILRKLLEPHKEFLAERNLTLKEATVATLISQAKAKGHNAADYLYDITHTYKVHPVAVVKPDDIKLVVAEIFKEYEQLLRHTNCLDFDDLLVFGVQLFREHSRVVSWCRHVLVDEFQDTNIMQYDLMKYLATAHECVTIVGDPDQSIYGWRSAEVKNLGKMQDDFYETRQILLEQNYRSTGSILSASIAIVSQDKRRIVKRLLSTHSKGVTPLLDEHSSELDQAINIATEIKRIVAYTGGMLGYNDFVILLRFNALSRTLEQALQKSGIPCRVLAGHKFFERLEIKDLLAYLQVVDNPKFIPAFSRIINVPGRGIGEKTLKGVLAKATAMKLTPMEVIEGIYDGEISDIKPPVKRKVGSFVKAIRTLRKLDNDDTPPPELIRRLIDLVQYEDHLKKTQQDWETRWENVQELINFASEVETDMSFDRVMEDLEKRVGGEVDWQDEGRALEEMELDEVGFVVDDGRTKGKDKGKEKAQSEKRDNVTTPLRAFLEASMLSTDVEDQNGESKDIKEVKEKVTIATCHAAKGLEWPVVFVPSVEKGIFPFSRSEDVDEERRLLYVACTRAQGLLALSYCSERMVAGEKKATELSHFILRVLKEAPVSVSPLSVNYTKFPETGDTRLNTIDRVLSRPSHLNWIIPRLLNWRKSFADRPRLKLMLRPRLKNINANYKLPQILSPVLSQLKDGNALRRSSLKARSSGQAICFKSPSPINLL</sequence>
<evidence type="ECO:0000256" key="8">
    <source>
        <dbReference type="ARBA" id="ARBA00034617"/>
    </source>
</evidence>
<dbReference type="HOGENOM" id="CLU_004585_4_0_1"/>
<evidence type="ECO:0000256" key="5">
    <source>
        <dbReference type="ARBA" id="ARBA00022840"/>
    </source>
</evidence>
<keyword evidence="16" id="KW-1185">Reference proteome</keyword>
<dbReference type="EMBL" id="KL197716">
    <property type="protein sequence ID" value="KDQ59189.1"/>
    <property type="molecule type" value="Genomic_DNA"/>
</dbReference>
<dbReference type="Gene3D" id="3.40.50.300">
    <property type="entry name" value="P-loop containing nucleotide triphosphate hydrolases"/>
    <property type="match status" value="2"/>
</dbReference>
<comment type="similarity">
    <text evidence="1">Belongs to the helicase family. UvrD subfamily.</text>
</comment>
<dbReference type="Gene3D" id="1.10.10.160">
    <property type="match status" value="1"/>
</dbReference>
<feature type="domain" description="UvrD-like helicase ATP-binding" evidence="13">
    <location>
        <begin position="1"/>
        <end position="266"/>
    </location>
</feature>